<feature type="compositionally biased region" description="Polar residues" evidence="1">
    <location>
        <begin position="62"/>
        <end position="74"/>
    </location>
</feature>
<comment type="caution">
    <text evidence="2">The sequence shown here is derived from an EMBL/GenBank/DDBJ whole genome shotgun (WGS) entry which is preliminary data.</text>
</comment>
<proteinExistence type="predicted"/>
<feature type="region of interest" description="Disordered" evidence="1">
    <location>
        <begin position="58"/>
        <end position="77"/>
    </location>
</feature>
<reference evidence="2" key="1">
    <citation type="journal article" date="2015" name="Nature">
        <title>Complex archaea that bridge the gap between prokaryotes and eukaryotes.</title>
        <authorList>
            <person name="Spang A."/>
            <person name="Saw J.H."/>
            <person name="Jorgensen S.L."/>
            <person name="Zaremba-Niedzwiedzka K."/>
            <person name="Martijn J."/>
            <person name="Lind A.E."/>
            <person name="van Eijk R."/>
            <person name="Schleper C."/>
            <person name="Guy L."/>
            <person name="Ettema T.J."/>
        </authorList>
    </citation>
    <scope>NUCLEOTIDE SEQUENCE</scope>
</reference>
<dbReference type="AlphaFoldDB" id="A0A0F9IMU8"/>
<organism evidence="2">
    <name type="scientific">marine sediment metagenome</name>
    <dbReference type="NCBI Taxonomy" id="412755"/>
    <lineage>
        <taxon>unclassified sequences</taxon>
        <taxon>metagenomes</taxon>
        <taxon>ecological metagenomes</taxon>
    </lineage>
</organism>
<accession>A0A0F9IMU8</accession>
<gene>
    <name evidence="2" type="ORF">LCGC14_1923580</name>
</gene>
<name>A0A0F9IMU8_9ZZZZ</name>
<protein>
    <submittedName>
        <fullName evidence="2">Uncharacterized protein</fullName>
    </submittedName>
</protein>
<evidence type="ECO:0000313" key="2">
    <source>
        <dbReference type="EMBL" id="KKL88552.1"/>
    </source>
</evidence>
<evidence type="ECO:0000256" key="1">
    <source>
        <dbReference type="SAM" id="MobiDB-lite"/>
    </source>
</evidence>
<sequence length="246" mass="25705">MGLSQFYRIAAVGGAPAFLPSDIAGLQLWLDANDSATLFQDAAKTTAAGNGDVVGAWADKSGQGNDATQATTSKKPTRQDGIIGGLPVVRGDAGDDYLATNTGALTAETIFIVAKHAVNNALGIMVDSTGAGDTRIVYSPIVNRVIYSYDFVNAIVSSGFTETDPIIITAKHDGVTTLSLSVNSDTPVTASRAVDSHTYLHLLSRSSTSMLNGDIAELLIYDSELSDGNITLVENYLSNKWGIALS</sequence>
<dbReference type="EMBL" id="LAZR01020534">
    <property type="protein sequence ID" value="KKL88552.1"/>
    <property type="molecule type" value="Genomic_DNA"/>
</dbReference>